<dbReference type="SMART" id="SM00540">
    <property type="entry name" value="LEM"/>
    <property type="match status" value="1"/>
</dbReference>
<evidence type="ECO:0000259" key="2">
    <source>
        <dbReference type="PROSITE" id="PS50954"/>
    </source>
</evidence>
<protein>
    <recommendedName>
        <fullName evidence="2">LEM domain-containing protein</fullName>
    </recommendedName>
</protein>
<dbReference type="GO" id="GO:0004520">
    <property type="term" value="F:DNA endonuclease activity"/>
    <property type="evidence" value="ECO:0007669"/>
    <property type="project" value="TreeGrafter"/>
</dbReference>
<dbReference type="Gene3D" id="1.10.720.40">
    <property type="match status" value="1"/>
</dbReference>
<keyword evidence="4" id="KW-1185">Reference proteome</keyword>
<dbReference type="InterPro" id="IPR011015">
    <property type="entry name" value="LEM/LEM-like_dom_sf"/>
</dbReference>
<evidence type="ECO:0000313" key="3">
    <source>
        <dbReference type="EMBL" id="KAL0116108.1"/>
    </source>
</evidence>
<dbReference type="GO" id="GO:0000712">
    <property type="term" value="P:resolution of meiotic recombination intermediates"/>
    <property type="evidence" value="ECO:0007669"/>
    <property type="project" value="TreeGrafter"/>
</dbReference>
<dbReference type="PANTHER" id="PTHR46427">
    <property type="entry name" value="ANKYRIN REPEAT AND LEM DOMAIN-CONTAINING PROTEIN 1"/>
    <property type="match status" value="1"/>
</dbReference>
<comment type="caution">
    <text evidence="3">The sequence shown here is derived from an EMBL/GenBank/DDBJ whole genome shotgun (WGS) entry which is preliminary data.</text>
</comment>
<dbReference type="GO" id="GO:0005737">
    <property type="term" value="C:cytoplasm"/>
    <property type="evidence" value="ECO:0007669"/>
    <property type="project" value="TreeGrafter"/>
</dbReference>
<organism evidence="3 4">
    <name type="scientific">Cardiocondyla obscurior</name>
    <dbReference type="NCBI Taxonomy" id="286306"/>
    <lineage>
        <taxon>Eukaryota</taxon>
        <taxon>Metazoa</taxon>
        <taxon>Ecdysozoa</taxon>
        <taxon>Arthropoda</taxon>
        <taxon>Hexapoda</taxon>
        <taxon>Insecta</taxon>
        <taxon>Pterygota</taxon>
        <taxon>Neoptera</taxon>
        <taxon>Endopterygota</taxon>
        <taxon>Hymenoptera</taxon>
        <taxon>Apocrita</taxon>
        <taxon>Aculeata</taxon>
        <taxon>Formicoidea</taxon>
        <taxon>Formicidae</taxon>
        <taxon>Myrmicinae</taxon>
        <taxon>Cardiocondyla</taxon>
    </lineage>
</organism>
<dbReference type="EMBL" id="JADYXP020000010">
    <property type="protein sequence ID" value="KAL0116108.1"/>
    <property type="molecule type" value="Genomic_DNA"/>
</dbReference>
<evidence type="ECO:0000256" key="1">
    <source>
        <dbReference type="PROSITE-ProRule" id="PRU00023"/>
    </source>
</evidence>
<dbReference type="InterPro" id="IPR002110">
    <property type="entry name" value="Ankyrin_rpt"/>
</dbReference>
<dbReference type="InterPro" id="IPR034998">
    <property type="entry name" value="ANKLE1"/>
</dbReference>
<dbReference type="Pfam" id="PF03020">
    <property type="entry name" value="LEM"/>
    <property type="match status" value="1"/>
</dbReference>
<name>A0AAW2FLN9_9HYME</name>
<accession>A0AAW2FLN9</accession>
<feature type="repeat" description="ANK" evidence="1">
    <location>
        <begin position="84"/>
        <end position="116"/>
    </location>
</feature>
<dbReference type="InterPro" id="IPR003887">
    <property type="entry name" value="LEM_dom"/>
</dbReference>
<proteinExistence type="predicted"/>
<keyword evidence="1" id="KW-0040">ANK repeat</keyword>
<dbReference type="InterPro" id="IPR036770">
    <property type="entry name" value="Ankyrin_rpt-contain_sf"/>
</dbReference>
<dbReference type="PROSITE" id="PS50088">
    <property type="entry name" value="ANK_REPEAT"/>
    <property type="match status" value="1"/>
</dbReference>
<dbReference type="CDD" id="cd10454">
    <property type="entry name" value="GIY-YIG_COG3680_Meta"/>
    <property type="match status" value="1"/>
</dbReference>
<dbReference type="GO" id="GO:0000724">
    <property type="term" value="P:double-strand break repair via homologous recombination"/>
    <property type="evidence" value="ECO:0007669"/>
    <property type="project" value="TreeGrafter"/>
</dbReference>
<sequence length="1054" mass="120595">MLSTPKTKGDLFLASSLCDGLEDNNIRQVATLLLNKDADPNILIPIHGVTPFHLVIGNDSEEFAQEVTKLFLRHNGNPNVRSVDGMTPVHVAAAWGRINILQLLLANGGDPLCLDNDGRSPFHYAFDGKYFQAVTMLANYCQNIQDEDDKLKYNMVLDKILISNGGVVAEYVTSKDMVDVHNSMHKNALNDLINSKLDTSSMIVDLSCALNVYIENGYKSSNKIILNEYFSRTDHMPTAEIQSNFLQTDSLQKEKCVISQIINNLDYNKNEQEKSITTSNSDTSSDLKENACSKYKYSQIKSKNFKISGKNNSENEDILKLSTRRHHSRNNIDNSFKRKYKDKISLATPHILDNSIISMSPNFNTPIRELKGRNTCKTSLTQSNIYNDLIISASPNLASVCLKKKNLTKTSHVDYLKVFNKSFKYRTQMQHSEFNWHKKHIAQSTPRRKKRLSCKFHSGRKKFDSHQYETDMTSDECNNILKPINLNKTIFFETCEDTSRYNVLDMSRKFSSLNLKKRSERKQQGQYNHLAIKLDEGRYDESEKMENKDVRLDASNSFYQIAKENKSVNNISKSENNEINTGYIVIKKNICNNNEKSVNTNIKSLHTTESDSLQNENFTDCIDCDTRNLLNEDLIVNISRTCSLHVKNWRSDKFYTSPIHKSFIENNSLPAEDLSVQCKKQIYLLDYQKLCSSKSTKSKETESLWTVNDFDVHNTERNSSLSSYVSTQEYKYEDPEEGVILLERRLCVTPFSSSRRSECDSESKVAVSGASNISRVSPSLPEEILFIDDVTLRQKLGQLGDQPGPITNTTRQLYQKRLLRLKSITDANTVSFVPNLQNSSKNHTSVVSSNKIKSYMEFGNWLHHLDTYKNLEKQVFQEFASPDPSRRWREGTAKTSFTYLLLDPRITQDLPNRSANLTKSQVWSIFLNSIFYIGKGKCSRPFAHLYDAFKTWVDSSTITNKKIDCILNIWNSDYGVVCLHVFQNTIPVEAYTREAAMIDAIGKEHLTNLKGGEYYGIAATWNVQQKQKFGRYLLYKALQIFLQEGESQLFPYNL</sequence>
<gene>
    <name evidence="3" type="ORF">PUN28_011165</name>
</gene>
<reference evidence="3 4" key="1">
    <citation type="submission" date="2023-03" db="EMBL/GenBank/DDBJ databases">
        <title>High recombination rates correlate with genetic variation in Cardiocondyla obscurior ants.</title>
        <authorList>
            <person name="Errbii M."/>
        </authorList>
    </citation>
    <scope>NUCLEOTIDE SEQUENCE [LARGE SCALE GENOMIC DNA]</scope>
    <source>
        <strain evidence="3">Alpha-2009</strain>
        <tissue evidence="3">Whole body</tissue>
    </source>
</reference>
<dbReference type="Gene3D" id="1.25.40.20">
    <property type="entry name" value="Ankyrin repeat-containing domain"/>
    <property type="match status" value="1"/>
</dbReference>
<dbReference type="Pfam" id="PF12796">
    <property type="entry name" value="Ank_2"/>
    <property type="match status" value="1"/>
</dbReference>
<dbReference type="SUPFAM" id="SSF48403">
    <property type="entry name" value="Ankyrin repeat"/>
    <property type="match status" value="1"/>
</dbReference>
<dbReference type="SMART" id="SM00248">
    <property type="entry name" value="ANK"/>
    <property type="match status" value="3"/>
</dbReference>
<evidence type="ECO:0000313" key="4">
    <source>
        <dbReference type="Proteomes" id="UP001430953"/>
    </source>
</evidence>
<dbReference type="PROSITE" id="PS50297">
    <property type="entry name" value="ANK_REP_REGION"/>
    <property type="match status" value="1"/>
</dbReference>
<dbReference type="AlphaFoldDB" id="A0AAW2FLN9"/>
<dbReference type="PROSITE" id="PS50954">
    <property type="entry name" value="LEM"/>
    <property type="match status" value="1"/>
</dbReference>
<dbReference type="Pfam" id="PF22945">
    <property type="entry name" value="LEM-3_GIY-YIG"/>
    <property type="match status" value="1"/>
</dbReference>
<dbReference type="Proteomes" id="UP001430953">
    <property type="component" value="Unassembled WGS sequence"/>
</dbReference>
<dbReference type="PANTHER" id="PTHR46427:SF1">
    <property type="entry name" value="ANKYRIN REPEAT AND LEM DOMAIN-CONTAINING PROTEIN 1"/>
    <property type="match status" value="1"/>
</dbReference>
<dbReference type="SUPFAM" id="SSF63451">
    <property type="entry name" value="LEM domain"/>
    <property type="match status" value="1"/>
</dbReference>
<dbReference type="GO" id="GO:0005654">
    <property type="term" value="C:nucleoplasm"/>
    <property type="evidence" value="ECO:0007669"/>
    <property type="project" value="TreeGrafter"/>
</dbReference>
<dbReference type="CDD" id="cd12934">
    <property type="entry name" value="LEM"/>
    <property type="match status" value="1"/>
</dbReference>
<feature type="domain" description="LEM" evidence="2">
    <location>
        <begin position="781"/>
        <end position="825"/>
    </location>
</feature>